<dbReference type="KEGG" id="daer:H9K75_20805"/>
<dbReference type="InterPro" id="IPR001638">
    <property type="entry name" value="Solute-binding_3/MltF_N"/>
</dbReference>
<accession>A0A7H0GJ96</accession>
<dbReference type="EMBL" id="CP060783">
    <property type="protein sequence ID" value="QNP48362.1"/>
    <property type="molecule type" value="Genomic_DNA"/>
</dbReference>
<keyword evidence="2" id="KW-0813">Transport</keyword>
<proteinExistence type="inferred from homology"/>
<keyword evidence="3 4" id="KW-0732">Signal</keyword>
<keyword evidence="7" id="KW-1185">Reference proteome</keyword>
<name>A0A7H0GJ96_9BURK</name>
<dbReference type="PANTHER" id="PTHR30085">
    <property type="entry name" value="AMINO ACID ABC TRANSPORTER PERMEASE"/>
    <property type="match status" value="1"/>
</dbReference>
<gene>
    <name evidence="6" type="ORF">H9K75_20805</name>
</gene>
<evidence type="ECO:0000256" key="4">
    <source>
        <dbReference type="SAM" id="SignalP"/>
    </source>
</evidence>
<dbReference type="AlphaFoldDB" id="A0A7H0GJ96"/>
<dbReference type="GO" id="GO:0030288">
    <property type="term" value="C:outer membrane-bounded periplasmic space"/>
    <property type="evidence" value="ECO:0007669"/>
    <property type="project" value="TreeGrafter"/>
</dbReference>
<dbReference type="GO" id="GO:0005576">
    <property type="term" value="C:extracellular region"/>
    <property type="evidence" value="ECO:0007669"/>
    <property type="project" value="TreeGrafter"/>
</dbReference>
<dbReference type="SMART" id="SM00062">
    <property type="entry name" value="PBPb"/>
    <property type="match status" value="1"/>
</dbReference>
<dbReference type="Pfam" id="PF00497">
    <property type="entry name" value="SBP_bac_3"/>
    <property type="match status" value="1"/>
</dbReference>
<feature type="domain" description="Solute-binding protein family 3/N-terminal" evidence="5">
    <location>
        <begin position="32"/>
        <end position="264"/>
    </location>
</feature>
<dbReference type="GO" id="GO:0006865">
    <property type="term" value="P:amino acid transport"/>
    <property type="evidence" value="ECO:0007669"/>
    <property type="project" value="TreeGrafter"/>
</dbReference>
<dbReference type="PANTHER" id="PTHR30085:SF2">
    <property type="entry name" value="GLUTAMATE_ASPARTATE IMPORT SOLUTE-BINDING PROTEIN"/>
    <property type="match status" value="1"/>
</dbReference>
<sequence>MIKTILAIAAGITLAGSALAGPSIDRINETGNVNIGSRANSIPYSKITSRGVAEGYSTDICKVIIKEIESKLGKTLAMTMQEVDGKTRQPLVMNGTTQLECGSTSYTEERAKVVNFMIVDADPVIPATLANNNSIKSLDDFKGKRVSVVAGTTAEKIFKKLNAEKGWGTTIVLAKDYPEAFLQVEQGRTDAVSTNGVLLAGEISKLNNGKFKLLPKVIVGEAELIGIMYPKNDPELERMVKVVEARIKKDGTLERLYSKWFTPLGLKWTDEQRKAVLGN</sequence>
<evidence type="ECO:0000313" key="7">
    <source>
        <dbReference type="Proteomes" id="UP000516028"/>
    </source>
</evidence>
<comment type="similarity">
    <text evidence="1">Belongs to the bacterial solute-binding protein 3 family.</text>
</comment>
<evidence type="ECO:0000313" key="6">
    <source>
        <dbReference type="EMBL" id="QNP48362.1"/>
    </source>
</evidence>
<dbReference type="InterPro" id="IPR051455">
    <property type="entry name" value="Bact_solute-bind_prot3"/>
</dbReference>
<protein>
    <submittedName>
        <fullName evidence="6">Transporter substrate-binding domain-containing protein</fullName>
    </submittedName>
</protein>
<organism evidence="6 7">
    <name type="scientific">Diaphorobacter aerolatus</name>
    <dbReference type="NCBI Taxonomy" id="1288495"/>
    <lineage>
        <taxon>Bacteria</taxon>
        <taxon>Pseudomonadati</taxon>
        <taxon>Pseudomonadota</taxon>
        <taxon>Betaproteobacteria</taxon>
        <taxon>Burkholderiales</taxon>
        <taxon>Comamonadaceae</taxon>
        <taxon>Diaphorobacter</taxon>
    </lineage>
</organism>
<evidence type="ECO:0000256" key="3">
    <source>
        <dbReference type="ARBA" id="ARBA00022729"/>
    </source>
</evidence>
<evidence type="ECO:0000256" key="1">
    <source>
        <dbReference type="ARBA" id="ARBA00010333"/>
    </source>
</evidence>
<feature type="chain" id="PRO_5028817035" evidence="4">
    <location>
        <begin position="21"/>
        <end position="279"/>
    </location>
</feature>
<dbReference type="SUPFAM" id="SSF53850">
    <property type="entry name" value="Periplasmic binding protein-like II"/>
    <property type="match status" value="1"/>
</dbReference>
<reference evidence="6 7" key="1">
    <citation type="submission" date="2020-08" db="EMBL/GenBank/DDBJ databases">
        <title>Genome sequence of Diaphorobacter aerolatus KACC 16536T.</title>
        <authorList>
            <person name="Hyun D.-W."/>
            <person name="Bae J.-W."/>
        </authorList>
    </citation>
    <scope>NUCLEOTIDE SEQUENCE [LARGE SCALE GENOMIC DNA]</scope>
    <source>
        <strain evidence="6 7">KACC 16536</strain>
    </source>
</reference>
<dbReference type="Gene3D" id="3.40.190.10">
    <property type="entry name" value="Periplasmic binding protein-like II"/>
    <property type="match status" value="2"/>
</dbReference>
<dbReference type="RefSeq" id="WP_187723960.1">
    <property type="nucleotide sequence ID" value="NZ_CP060783.1"/>
</dbReference>
<dbReference type="Proteomes" id="UP000516028">
    <property type="component" value="Chromosome"/>
</dbReference>
<evidence type="ECO:0000259" key="5">
    <source>
        <dbReference type="SMART" id="SM00062"/>
    </source>
</evidence>
<evidence type="ECO:0000256" key="2">
    <source>
        <dbReference type="ARBA" id="ARBA00022448"/>
    </source>
</evidence>
<feature type="signal peptide" evidence="4">
    <location>
        <begin position="1"/>
        <end position="20"/>
    </location>
</feature>